<dbReference type="EC" id="1.2.1.84" evidence="11"/>
<sequence length="499" mass="56209">MDSGIQEFFKNKTIFLTGGSGYLGKVVTEKLLRTTEVKRIYSLIRPKRGVSIEERILSLEKEPIFKVLLKAKPEALHRIYPIAGDCSDPDLGISDSDRKLLVSEVQVVIHGAATVRFDEPLHFALAINVRATRLMLQLAKQMTQLVSYVHISTAYSNCVVTEIDERFYPENLSYSSDKILAISNILGNERMDSLTSYLIGSFPNTYAYTKALSEDFIRREAGDLPLCIFRPAIIMPTYKDPVIGWMDNLFGPMAIVFGAARGVVRAVMVESKAKIGMVPADYCGNVTLACAWKTGQNPVKQGDAENSPIYTLAPSEKNTISFGTYISKTLIHRDLTPITKMIWYPFLLCISPPFFPLAAFFYHTLPGYFFDALLFLMGRKPILTKLYPKIHKNFAFLRPFACTSFNFGTANTQSLLEAMSKYDRSFYNFDMADLDWNDYLRCAIHGLRKYIAKDTNSAESIAKALKLKNRLKVLHYVSVMFLGSAVAYGMWILAKLFIG</sequence>
<evidence type="ECO:0000256" key="9">
    <source>
        <dbReference type="ARBA" id="ARBA00023136"/>
    </source>
</evidence>
<dbReference type="AlphaFoldDB" id="A0A6P4IUC4"/>
<dbReference type="RefSeq" id="XP_017026456.1">
    <property type="nucleotide sequence ID" value="XM_017170967.2"/>
</dbReference>
<keyword evidence="3 11" id="KW-0444">Lipid biosynthesis</keyword>
<dbReference type="GO" id="GO:0102965">
    <property type="term" value="F:alcohol-forming long-chain fatty acyl-CoA reductase activity"/>
    <property type="evidence" value="ECO:0007669"/>
    <property type="project" value="UniProtKB-EC"/>
</dbReference>
<reference evidence="15" key="1">
    <citation type="submission" date="2025-08" db="UniProtKB">
        <authorList>
            <consortium name="RefSeq"/>
        </authorList>
    </citation>
    <scope>IDENTIFICATION</scope>
    <source>
        <strain evidence="15">14028-0561.14</strain>
        <tissue evidence="15">Whole fly</tissue>
    </source>
</reference>
<proteinExistence type="inferred from homology"/>
<dbReference type="InterPro" id="IPR033640">
    <property type="entry name" value="FAR_C"/>
</dbReference>
<dbReference type="CDD" id="cd05236">
    <property type="entry name" value="FAR-N_SDR_e"/>
    <property type="match status" value="1"/>
</dbReference>
<keyword evidence="8 11" id="KW-0443">Lipid metabolism</keyword>
<evidence type="ECO:0000256" key="10">
    <source>
        <dbReference type="ARBA" id="ARBA00052530"/>
    </source>
</evidence>
<dbReference type="Proteomes" id="UP001652661">
    <property type="component" value="Chromosome 3R"/>
</dbReference>
<dbReference type="GeneID" id="108077573"/>
<feature type="transmembrane region" description="Helical" evidence="11">
    <location>
        <begin position="473"/>
        <end position="494"/>
    </location>
</feature>
<dbReference type="Gene3D" id="3.40.50.720">
    <property type="entry name" value="NAD(P)-binding Rossmann-like Domain"/>
    <property type="match status" value="1"/>
</dbReference>
<dbReference type="GO" id="GO:0016020">
    <property type="term" value="C:membrane"/>
    <property type="evidence" value="ECO:0007669"/>
    <property type="project" value="UniProtKB-SubCell"/>
</dbReference>
<evidence type="ECO:0000256" key="2">
    <source>
        <dbReference type="ARBA" id="ARBA00005928"/>
    </source>
</evidence>
<evidence type="ECO:0000256" key="6">
    <source>
        <dbReference type="ARBA" id="ARBA00022989"/>
    </source>
</evidence>
<evidence type="ECO:0000256" key="4">
    <source>
        <dbReference type="ARBA" id="ARBA00022692"/>
    </source>
</evidence>
<dbReference type="OrthoDB" id="429813at2759"/>
<dbReference type="PANTHER" id="PTHR11011">
    <property type="entry name" value="MALE STERILITY PROTEIN 2-RELATED"/>
    <property type="match status" value="1"/>
</dbReference>
<evidence type="ECO:0000259" key="13">
    <source>
        <dbReference type="Pfam" id="PF07993"/>
    </source>
</evidence>
<feature type="transmembrane region" description="Helical" evidence="11">
    <location>
        <begin position="354"/>
        <end position="376"/>
    </location>
</feature>
<evidence type="ECO:0000256" key="5">
    <source>
        <dbReference type="ARBA" id="ARBA00022857"/>
    </source>
</evidence>
<name>A0A6P4IUC4_DROKI</name>
<keyword evidence="7 11" id="KW-0560">Oxidoreductase</keyword>
<organism evidence="14 15">
    <name type="scientific">Drosophila kikkawai</name>
    <name type="common">Fruit fly</name>
    <dbReference type="NCBI Taxonomy" id="30033"/>
    <lineage>
        <taxon>Eukaryota</taxon>
        <taxon>Metazoa</taxon>
        <taxon>Ecdysozoa</taxon>
        <taxon>Arthropoda</taxon>
        <taxon>Hexapoda</taxon>
        <taxon>Insecta</taxon>
        <taxon>Pterygota</taxon>
        <taxon>Neoptera</taxon>
        <taxon>Endopterygota</taxon>
        <taxon>Diptera</taxon>
        <taxon>Brachycera</taxon>
        <taxon>Muscomorpha</taxon>
        <taxon>Ephydroidea</taxon>
        <taxon>Drosophilidae</taxon>
        <taxon>Drosophila</taxon>
        <taxon>Sophophora</taxon>
    </lineage>
</organism>
<feature type="domain" description="Thioester reductase (TE)" evidence="13">
    <location>
        <begin position="16"/>
        <end position="286"/>
    </location>
</feature>
<comment type="subcellular location">
    <subcellularLocation>
        <location evidence="1">Membrane</location>
        <topology evidence="1">Multi-pass membrane protein</topology>
    </subcellularLocation>
</comment>
<dbReference type="FunFam" id="3.40.50.720:FF:000143">
    <property type="entry name" value="Fatty acyl-CoA reductase"/>
    <property type="match status" value="1"/>
</dbReference>
<evidence type="ECO:0000259" key="12">
    <source>
        <dbReference type="Pfam" id="PF03015"/>
    </source>
</evidence>
<comment type="similarity">
    <text evidence="2 11">Belongs to the fatty acyl-CoA reductase family.</text>
</comment>
<evidence type="ECO:0000256" key="11">
    <source>
        <dbReference type="RuleBase" id="RU363097"/>
    </source>
</evidence>
<dbReference type="GO" id="GO:0005777">
    <property type="term" value="C:peroxisome"/>
    <property type="evidence" value="ECO:0007669"/>
    <property type="project" value="TreeGrafter"/>
</dbReference>
<evidence type="ECO:0000313" key="14">
    <source>
        <dbReference type="Proteomes" id="UP001652661"/>
    </source>
</evidence>
<keyword evidence="6 11" id="KW-1133">Transmembrane helix</keyword>
<dbReference type="GO" id="GO:0035336">
    <property type="term" value="P:long-chain fatty-acyl-CoA metabolic process"/>
    <property type="evidence" value="ECO:0007669"/>
    <property type="project" value="TreeGrafter"/>
</dbReference>
<keyword evidence="5 11" id="KW-0521">NADP</keyword>
<dbReference type="GO" id="GO:0080019">
    <property type="term" value="F:alcohol-forming very long-chain fatty acyl-CoA reductase activity"/>
    <property type="evidence" value="ECO:0007669"/>
    <property type="project" value="InterPro"/>
</dbReference>
<protein>
    <recommendedName>
        <fullName evidence="11">Fatty acyl-CoA reductase</fullName>
        <ecNumber evidence="11">1.2.1.84</ecNumber>
    </recommendedName>
</protein>
<comment type="catalytic activity">
    <reaction evidence="10 11">
        <text>a long-chain fatty acyl-CoA + 2 NADPH + 2 H(+) = a long-chain primary fatty alcohol + 2 NADP(+) + CoA</text>
        <dbReference type="Rhea" id="RHEA:52716"/>
        <dbReference type="ChEBI" id="CHEBI:15378"/>
        <dbReference type="ChEBI" id="CHEBI:57287"/>
        <dbReference type="ChEBI" id="CHEBI:57783"/>
        <dbReference type="ChEBI" id="CHEBI:58349"/>
        <dbReference type="ChEBI" id="CHEBI:77396"/>
        <dbReference type="ChEBI" id="CHEBI:83139"/>
        <dbReference type="EC" id="1.2.1.84"/>
    </reaction>
</comment>
<dbReference type="Pfam" id="PF03015">
    <property type="entry name" value="Sterile"/>
    <property type="match status" value="1"/>
</dbReference>
<evidence type="ECO:0000313" key="15">
    <source>
        <dbReference type="RefSeq" id="XP_017026456.1"/>
    </source>
</evidence>
<keyword evidence="4 11" id="KW-0812">Transmembrane</keyword>
<dbReference type="Pfam" id="PF07993">
    <property type="entry name" value="NAD_binding_4"/>
    <property type="match status" value="1"/>
</dbReference>
<dbReference type="InterPro" id="IPR026055">
    <property type="entry name" value="FAR"/>
</dbReference>
<evidence type="ECO:0000256" key="7">
    <source>
        <dbReference type="ARBA" id="ARBA00023002"/>
    </source>
</evidence>
<evidence type="ECO:0000256" key="3">
    <source>
        <dbReference type="ARBA" id="ARBA00022516"/>
    </source>
</evidence>
<dbReference type="SUPFAM" id="SSF51735">
    <property type="entry name" value="NAD(P)-binding Rossmann-fold domains"/>
    <property type="match status" value="1"/>
</dbReference>
<dbReference type="InterPro" id="IPR013120">
    <property type="entry name" value="FAR_NAD-bd"/>
</dbReference>
<keyword evidence="9 11" id="KW-0472">Membrane</keyword>
<dbReference type="InterPro" id="IPR036291">
    <property type="entry name" value="NAD(P)-bd_dom_sf"/>
</dbReference>
<dbReference type="PANTHER" id="PTHR11011:SF60">
    <property type="entry name" value="FATTY ACYL-COA REDUCTASE-RELATED"/>
    <property type="match status" value="1"/>
</dbReference>
<dbReference type="CDD" id="cd09071">
    <property type="entry name" value="FAR_C"/>
    <property type="match status" value="1"/>
</dbReference>
<evidence type="ECO:0000256" key="8">
    <source>
        <dbReference type="ARBA" id="ARBA00023098"/>
    </source>
</evidence>
<comment type="function">
    <text evidence="11">Catalyzes the reduction of fatty acyl-CoA to fatty alcohols.</text>
</comment>
<feature type="domain" description="Fatty acyl-CoA reductase C-terminal" evidence="12">
    <location>
        <begin position="362"/>
        <end position="454"/>
    </location>
</feature>
<accession>A0A6P4IUC4</accession>
<keyword evidence="14" id="KW-1185">Reference proteome</keyword>
<gene>
    <name evidence="15" type="primary">LOC108077573</name>
</gene>
<evidence type="ECO:0000256" key="1">
    <source>
        <dbReference type="ARBA" id="ARBA00004141"/>
    </source>
</evidence>